<dbReference type="AlphaFoldDB" id="A0AAD5DM23"/>
<protein>
    <submittedName>
        <fullName evidence="2">Uncharacterized protein</fullName>
    </submittedName>
</protein>
<sequence>MARLSLGSLLLVLLLAAAQAKEHSFKASVVSPEAVSKAFGDFVESVREEAAKAQDALAKYTEAHPDGLLARLGGNHNNKRRLQSLSTLNLMIDRQQERMQSVQEFFQDMMGSSWRDWVPFNWTLPSFDWSHLGEFDYGSNLGDFLDAHAVKNITNIHSVKDLANSWEEVEAAFCDKEAFTPSKKVAAKCVGPSVSIALVPKVCILDSKSKQILCDPAKLVLTKTPGSCTHKYKSASSWVGHECKISGGAGFSKEETIGGGNRTIPLIDIEIGYEA</sequence>
<comment type="caution">
    <text evidence="2">The sequence shown here is derived from an EMBL/GenBank/DDBJ whole genome shotgun (WGS) entry which is preliminary data.</text>
</comment>
<feature type="chain" id="PRO_5042165325" evidence="1">
    <location>
        <begin position="21"/>
        <end position="275"/>
    </location>
</feature>
<dbReference type="EMBL" id="JADXDR010000118">
    <property type="protein sequence ID" value="KAI7838843.1"/>
    <property type="molecule type" value="Genomic_DNA"/>
</dbReference>
<evidence type="ECO:0000313" key="2">
    <source>
        <dbReference type="EMBL" id="KAI7838843.1"/>
    </source>
</evidence>
<keyword evidence="3" id="KW-1185">Reference proteome</keyword>
<feature type="signal peptide" evidence="1">
    <location>
        <begin position="1"/>
        <end position="20"/>
    </location>
</feature>
<evidence type="ECO:0000256" key="1">
    <source>
        <dbReference type="SAM" id="SignalP"/>
    </source>
</evidence>
<keyword evidence="1" id="KW-0732">Signal</keyword>
<name>A0AAD5DM23_9CHLO</name>
<accession>A0AAD5DM23</accession>
<dbReference type="Proteomes" id="UP001205105">
    <property type="component" value="Unassembled WGS sequence"/>
</dbReference>
<proteinExistence type="predicted"/>
<evidence type="ECO:0000313" key="3">
    <source>
        <dbReference type="Proteomes" id="UP001205105"/>
    </source>
</evidence>
<reference evidence="2" key="1">
    <citation type="submission" date="2020-11" db="EMBL/GenBank/DDBJ databases">
        <title>Chlorella ohadii genome sequencing and assembly.</title>
        <authorList>
            <person name="Murik O."/>
            <person name="Treves H."/>
            <person name="Kedem I."/>
            <person name="Shotland Y."/>
            <person name="Kaplan A."/>
        </authorList>
    </citation>
    <scope>NUCLEOTIDE SEQUENCE</scope>
    <source>
        <strain evidence="2">1</strain>
    </source>
</reference>
<organism evidence="2 3">
    <name type="scientific">Chlorella ohadii</name>
    <dbReference type="NCBI Taxonomy" id="2649997"/>
    <lineage>
        <taxon>Eukaryota</taxon>
        <taxon>Viridiplantae</taxon>
        <taxon>Chlorophyta</taxon>
        <taxon>core chlorophytes</taxon>
        <taxon>Trebouxiophyceae</taxon>
        <taxon>Chlorellales</taxon>
        <taxon>Chlorellaceae</taxon>
        <taxon>Chlorella clade</taxon>
        <taxon>Chlorella</taxon>
    </lineage>
</organism>
<gene>
    <name evidence="2" type="ORF">COHA_007457</name>
</gene>